<reference evidence="4" key="2">
    <citation type="submission" date="2017-05" db="EMBL/GenBank/DDBJ databases">
        <title>Improved OligoMM genomes.</title>
        <authorList>
            <person name="Garzetti D."/>
        </authorList>
    </citation>
    <scope>NUCLEOTIDE SEQUENCE [LARGE SCALE GENOMIC DNA]</scope>
    <source>
        <strain evidence="4">KB18</strain>
    </source>
</reference>
<dbReference type="Proteomes" id="UP000596035">
    <property type="component" value="Chromosome"/>
</dbReference>
<accession>A0A1Z2XRV5</accession>
<dbReference type="PANTHER" id="PTHR43685:SF2">
    <property type="entry name" value="GLYCOSYLTRANSFERASE 2-LIKE DOMAIN-CONTAINING PROTEIN"/>
    <property type="match status" value="1"/>
</dbReference>
<dbReference type="InterPro" id="IPR050834">
    <property type="entry name" value="Glycosyltransf_2"/>
</dbReference>
<keyword evidence="4" id="KW-1185">Reference proteome</keyword>
<dbReference type="PANTHER" id="PTHR43685">
    <property type="entry name" value="GLYCOSYLTRANSFERASE"/>
    <property type="match status" value="1"/>
</dbReference>
<dbReference type="RefSeq" id="WP_066540888.1">
    <property type="nucleotide sequence ID" value="NZ_CP021422.1"/>
</dbReference>
<evidence type="ECO:0000313" key="5">
    <source>
        <dbReference type="Proteomes" id="UP000596035"/>
    </source>
</evidence>
<evidence type="ECO:0000313" key="2">
    <source>
        <dbReference type="EMBL" id="ASB41150.1"/>
    </source>
</evidence>
<name>A0A1Z2XRV5_9FIRM</name>
<dbReference type="InterPro" id="IPR029044">
    <property type="entry name" value="Nucleotide-diphossugar_trans"/>
</dbReference>
<proteinExistence type="predicted"/>
<protein>
    <submittedName>
        <fullName evidence="3">Glycosyltransferase</fullName>
    </submittedName>
</protein>
<dbReference type="AlphaFoldDB" id="A0A1Z2XRV5"/>
<dbReference type="EMBL" id="CP065321">
    <property type="protein sequence ID" value="QQR30422.1"/>
    <property type="molecule type" value="Genomic_DNA"/>
</dbReference>
<feature type="domain" description="Glycosyltransferase 2-like" evidence="1">
    <location>
        <begin position="5"/>
        <end position="125"/>
    </location>
</feature>
<evidence type="ECO:0000313" key="4">
    <source>
        <dbReference type="Proteomes" id="UP000196710"/>
    </source>
</evidence>
<dbReference type="KEGG" id="amur:ADH66_11080"/>
<dbReference type="InterPro" id="IPR001173">
    <property type="entry name" value="Glyco_trans_2-like"/>
</dbReference>
<dbReference type="Gene3D" id="3.90.550.10">
    <property type="entry name" value="Spore Coat Polysaccharide Biosynthesis Protein SpsA, Chain A"/>
    <property type="match status" value="1"/>
</dbReference>
<dbReference type="Pfam" id="PF00535">
    <property type="entry name" value="Glycos_transf_2"/>
    <property type="match status" value="1"/>
</dbReference>
<dbReference type="EMBL" id="CP021422">
    <property type="protein sequence ID" value="ASB41150.1"/>
    <property type="molecule type" value="Genomic_DNA"/>
</dbReference>
<sequence length="292" mass="33659">MKQISIIIPAYKNPKELRLTLSSISSSDFPLKQVEALVCDDGSLPDMGPVAEEFSEALTVRHFWQEDRGFRPGQARNMGIRAAEGELCLFLDSGVVLAPDCLKEHWRVYQEHGERLVTIGYIYGNDLISDLDEMRDIIDANPPGRAMEIMAGRGMLDGRERDYTMCGDKLWLWPAPWIVLWSLHFAVPTRFMRENHIYFDEFFCTWGCEDNDFGIRLHRAGGKFVLARGARAMHYPAKVRSYDRLHNDPDFRAGWLRNKEYLKEKHRDDPLVQLWMNEGGLAVKQLPLLEEG</sequence>
<reference evidence="3 5" key="3">
    <citation type="submission" date="2020-11" db="EMBL/GenBank/DDBJ databases">
        <title>Closed and high quality bacterial genomes of the OMM12 community.</title>
        <authorList>
            <person name="Marbouty M."/>
            <person name="Lamy-Besnier Q."/>
            <person name="Debarbieux L."/>
            <person name="Koszul R."/>
        </authorList>
    </citation>
    <scope>NUCLEOTIDE SEQUENCE [LARGE SCALE GENOMIC DNA]</scope>
    <source>
        <strain evidence="3 5">KB18</strain>
    </source>
</reference>
<evidence type="ECO:0000313" key="3">
    <source>
        <dbReference type="EMBL" id="QQR30422.1"/>
    </source>
</evidence>
<gene>
    <name evidence="2" type="ORF">ADH66_11080</name>
    <name evidence="3" type="ORF">I5Q82_01390</name>
</gene>
<evidence type="ECO:0000259" key="1">
    <source>
        <dbReference type="Pfam" id="PF00535"/>
    </source>
</evidence>
<reference evidence="2" key="1">
    <citation type="journal article" date="2017" name="Genome Announc.">
        <title>High-Quality Whole-Genome Sequences of the Oligo-Mouse-Microbiota Bacterial Community.</title>
        <authorList>
            <person name="Garzetti D."/>
            <person name="Brugiroux S."/>
            <person name="Bunk B."/>
            <person name="Pukall R."/>
            <person name="McCoy K.D."/>
            <person name="Macpherson A.J."/>
            <person name="Stecher B."/>
        </authorList>
    </citation>
    <scope>NUCLEOTIDE SEQUENCE</scope>
    <source>
        <strain evidence="2">KB18</strain>
    </source>
</reference>
<organism evidence="3 5">
    <name type="scientific">Acutalibacter muris</name>
    <dbReference type="NCBI Taxonomy" id="1796620"/>
    <lineage>
        <taxon>Bacteria</taxon>
        <taxon>Bacillati</taxon>
        <taxon>Bacillota</taxon>
        <taxon>Clostridia</taxon>
        <taxon>Eubacteriales</taxon>
        <taxon>Acutalibacteraceae</taxon>
        <taxon>Acutalibacter</taxon>
    </lineage>
</organism>
<dbReference type="SUPFAM" id="SSF53448">
    <property type="entry name" value="Nucleotide-diphospho-sugar transferases"/>
    <property type="match status" value="1"/>
</dbReference>
<dbReference type="Proteomes" id="UP000196710">
    <property type="component" value="Chromosome"/>
</dbReference>